<accession>A0AAU9APK4</accession>
<feature type="domain" description="LysM" evidence="4">
    <location>
        <begin position="3930"/>
        <end position="3976"/>
    </location>
</feature>
<keyword evidence="3" id="KW-0472">Membrane</keyword>
<dbReference type="InterPro" id="IPR015919">
    <property type="entry name" value="Cadherin-like_sf"/>
</dbReference>
<feature type="compositionally biased region" description="Basic and acidic residues" evidence="2">
    <location>
        <begin position="698"/>
        <end position="707"/>
    </location>
</feature>
<dbReference type="SUPFAM" id="SSF49313">
    <property type="entry name" value="Cadherin-like"/>
    <property type="match status" value="2"/>
</dbReference>
<organism evidence="5 6">
    <name type="scientific">Lysobacter enzymogenes</name>
    <dbReference type="NCBI Taxonomy" id="69"/>
    <lineage>
        <taxon>Bacteria</taxon>
        <taxon>Pseudomonadati</taxon>
        <taxon>Pseudomonadota</taxon>
        <taxon>Gammaproteobacteria</taxon>
        <taxon>Lysobacterales</taxon>
        <taxon>Lysobacteraceae</taxon>
        <taxon>Lysobacter</taxon>
    </lineage>
</organism>
<feature type="region of interest" description="Disordered" evidence="2">
    <location>
        <begin position="1844"/>
        <end position="1864"/>
    </location>
</feature>
<feature type="region of interest" description="Disordered" evidence="2">
    <location>
        <begin position="3243"/>
        <end position="3262"/>
    </location>
</feature>
<dbReference type="Pfam" id="PF05593">
    <property type="entry name" value="RHS_repeat"/>
    <property type="match status" value="7"/>
</dbReference>
<dbReference type="GO" id="GO:0016020">
    <property type="term" value="C:membrane"/>
    <property type="evidence" value="ECO:0007669"/>
    <property type="project" value="InterPro"/>
</dbReference>
<feature type="region of interest" description="Disordered" evidence="2">
    <location>
        <begin position="687"/>
        <end position="707"/>
    </location>
</feature>
<dbReference type="Gene3D" id="2.60.40.10">
    <property type="entry name" value="Immunoglobulins"/>
    <property type="match status" value="2"/>
</dbReference>
<evidence type="ECO:0000256" key="3">
    <source>
        <dbReference type="SAM" id="Phobius"/>
    </source>
</evidence>
<dbReference type="InterPro" id="IPR050708">
    <property type="entry name" value="T6SS_VgrG/RHS"/>
</dbReference>
<dbReference type="SMART" id="SM00257">
    <property type="entry name" value="LysM"/>
    <property type="match status" value="1"/>
</dbReference>
<evidence type="ECO:0000313" key="5">
    <source>
        <dbReference type="EMBL" id="BAV96931.1"/>
    </source>
</evidence>
<name>A0AAU9APK4_LYSEN</name>
<dbReference type="InterPro" id="IPR056823">
    <property type="entry name" value="TEN-like_YD-shell"/>
</dbReference>
<keyword evidence="3" id="KW-0812">Transmembrane</keyword>
<feature type="region of interest" description="Disordered" evidence="2">
    <location>
        <begin position="2916"/>
        <end position="2938"/>
    </location>
</feature>
<dbReference type="SUPFAM" id="SSF69304">
    <property type="entry name" value="Tricorn protease N-terminal domain"/>
    <property type="match status" value="1"/>
</dbReference>
<dbReference type="SMART" id="SM00736">
    <property type="entry name" value="CADG"/>
    <property type="match status" value="1"/>
</dbReference>
<dbReference type="KEGG" id="lem:LEN_1444"/>
<evidence type="ECO:0000313" key="6">
    <source>
        <dbReference type="Proteomes" id="UP000218824"/>
    </source>
</evidence>
<dbReference type="InterPro" id="IPR031325">
    <property type="entry name" value="RHS_repeat"/>
</dbReference>
<dbReference type="PANTHER" id="PTHR32305">
    <property type="match status" value="1"/>
</dbReference>
<protein>
    <recommendedName>
        <fullName evidence="4">LysM domain-containing protein</fullName>
    </recommendedName>
</protein>
<evidence type="ECO:0000256" key="2">
    <source>
        <dbReference type="SAM" id="MobiDB-lite"/>
    </source>
</evidence>
<dbReference type="Gene3D" id="2.180.10.10">
    <property type="entry name" value="RHS repeat-associated core"/>
    <property type="match status" value="8"/>
</dbReference>
<feature type="compositionally biased region" description="Polar residues" evidence="2">
    <location>
        <begin position="1844"/>
        <end position="1854"/>
    </location>
</feature>
<evidence type="ECO:0000256" key="1">
    <source>
        <dbReference type="ARBA" id="ARBA00022737"/>
    </source>
</evidence>
<dbReference type="GO" id="GO:0005509">
    <property type="term" value="F:calcium ion binding"/>
    <property type="evidence" value="ECO:0007669"/>
    <property type="project" value="InterPro"/>
</dbReference>
<keyword evidence="1" id="KW-0677">Repeat</keyword>
<gene>
    <name evidence="5" type="ORF">LEN_1444</name>
</gene>
<dbReference type="InterPro" id="IPR018392">
    <property type="entry name" value="LysM"/>
</dbReference>
<dbReference type="EMBL" id="AP014940">
    <property type="protein sequence ID" value="BAV96931.1"/>
    <property type="molecule type" value="Genomic_DNA"/>
</dbReference>
<keyword evidence="3" id="KW-1133">Transmembrane helix</keyword>
<feature type="transmembrane region" description="Helical" evidence="3">
    <location>
        <begin position="4019"/>
        <end position="4042"/>
    </location>
</feature>
<dbReference type="InterPro" id="IPR006530">
    <property type="entry name" value="YD"/>
</dbReference>
<dbReference type="Pfam" id="PF05345">
    <property type="entry name" value="He_PIG"/>
    <property type="match status" value="1"/>
</dbReference>
<dbReference type="PROSITE" id="PS51782">
    <property type="entry name" value="LYSM"/>
    <property type="match status" value="1"/>
</dbReference>
<dbReference type="Pfam" id="PF25023">
    <property type="entry name" value="TEN_YD-shell"/>
    <property type="match status" value="2"/>
</dbReference>
<dbReference type="PANTHER" id="PTHR32305:SF15">
    <property type="entry name" value="PROTEIN RHSA-RELATED"/>
    <property type="match status" value="1"/>
</dbReference>
<sequence length="4734" mass="512137">MAAVISGNGLGLFNGSFSQLGQGLGSGRLGQGRDSQYVNIANGNLVLRSQDESLVFRGLSVGQVRTYNSQGQLAQVGADGWLTGYERRVELLSGVLNQAGSVMRLHTGDGAWQDFEYVAPNSYRSTAGDGAHDTLTWTSGPKTWTYVEGSTRREELYADHANAALKGRLTRIRDLRSDAVNTAGWDVVYDGSGRISQIRSRDTAAGGNADAIVFGYDANGRLSSLSTRENGVLRGQVGYEYDAAGRLSAVLVDLTPQDGAGDREAWDAGQAANNDGYLFRTVYTYADATSLRIVRVEQSDGSVVSYSYDASGRVRTVTQGDTNADDSDGIGQTLTFSYDPVARSTDVSDSTGRTWTYLYDAAGQLIEARNPAVDGLRDSTAYSYDAAGNLTASVTRRGGQVLSRADFAYDANGNLISQWQSVGAGSGAAATLVRRTYTASNQLESETVYTDLDPDGAAGPALPGQGLTTRYVYDAQNRVRFVIGPNGEVGEIEYAASGNGVGQPVRSRQYLGDAYAGGAYTLTALSDWAATRKGASQLSETSYDLKGRLAQSKRYAAVDASGNGVDDDSAAIVNYVYDAQGLLRQQTTLRSSTEQANDGRNLEQSVAYVYDGLGRLLSETLSERRTDIAAERTLRTTTWRYEDSGHAIKTVLQGGRADSADTSDDLLRIEVRDGAGQLISLTETAVSGANAPSRTSRNYHDSAGRLRASEDANGARSYFFYDGEGQLAAQVDGTGTVTEYTRDALGRVVLTRVYATGVDTAAWLVDGKVVKTLDQIRPAASADDREAAVGYDDLGRVLSETDALGVVTRHVYDALGRLLQSKTTASIDGAERVLATRYFYDDNGRQIGRLDAEGYLTEYLYDRAGRRTGAIAYANPTDPAQRDAGNLDQLRPQSHAGDQRSRAFYDGLGNLIAELDAEGGLTEYVYDEARNQRAVRAYALKLAGLGGGETLAALLAQAKTGTVRESRRSFDAAGRLEVERNADGLVARYTYDAQGRVLTTALQPDTVEVREQHRRYDVFGNLVAELNERLSGWFGDEFGNDPYQLTPAQIEEKFAQLALHHEYDALGRRIQTTDQAGNKTWFFYDAAGQLSHTVRGIEDANGVRNALGEVVQTRYTAFGQVRDSTAYTQRIVLDPAAGRGGVAAALSTLLYTASSDSRASYLYDKRGQQLRATDAEGYTLDSVYDAFGRLRRQTRQIDANRSHQVDFQYDLRGLQLSAQERSVGAAADDATRQVARSYDAFGRVTQSVDARGQATNFAYDRMGRQILLTQAVGSGQRQESLSYDALGRVLTKTDAFGNVTTYSYDDASRSMKVVSAEGVESTTTRNVFGETFSVADWRRGEPTESDWRGDQVRYVYDDEGRVIEVWKPVTNRRGSYVPTLMAMSVGNGGDTQDWQNAGYERAEEFVYDERGLLVSSYGEKAEYFTYDAAGRLQSSEYGTGPGETGRATLTHEYDGQGRRIATTNAHGSRDTMRYDRNGRLLETVKDADGLAIRTQYVWDAAGQQLSVTEAAGSASARTTVYAYDGLGRRIAETVAAGSLNLTTHYVYDAGDNVIARIDPEQRTTRFVYDAAGRQVFAIDSAGGVVETVYDIAGRPLATRRYANAIALNGLPQAASEAQIRARLTADDARDQQRFDVYDRDGRIKYSVDGAGAVTYSHYNRAGQVDQVRRYSVAIALTAGLRSQLAAGEPAAEQQVAAWATQAELQRYDVQSFFYNQRGDLELTVDADMAVTETTYDWAGRLIDKRVFGERADYWRGGGLSQNIHELIYSGEFELTSNEFLGQLYYAIESAPAKAESYSYDGAGRVDRIYRYDTTEGGNYWQFVLTTSIVYDDAGRMVSQTVHALPQSGTDSSGRYSMGGQKGYIQTSEDDRTTRYVYDAAGRQRFVADGTGAVIEYRYSAASEVVQTRVYGQRPSQDFWAQFAGDPPQAPSEQQMIDALAGISDVRISAQSYDDAGRVKTRTDANQKVETYEYDGTGLVLSYTNRDGYTWSYGYDAAGRRNRETSPPVTVASADAAGNVAVATRAVVARTVYDALGNVLSRSEDADSARPRTTEYVYDNRGNQIKTIFPDAGRLDANGNFVATGIRPTVEIGYDVLGRAVVQKDVRGNYSHKIYDLVGRVVYEIDQERNVTGYKYNAHGEQIEMRRYAAVVDIVPGQPLERETFEQLLLPSEYDRVLTTRYDNRGNKTQISQAGDTRLTDFGYNAFGELVFERVFLSGDRPEGAERDPRDSSWDSGTYAFTHHFYDKAGRRVATIDPMRYATTWSYSAAGEVLTQTEHARQAEIEYDWRGLHWALPPAGDIESGFDRTVRYGYDALGRKTSETVQRHYQYLDIVEGKRVFVDAVRDVVTTTAYDNEGHALVVTADGQATTTAYDALGRVREVTEAGRDVLRADARDRLRNNAALDLSSADLYERVSPYSTMVYDAFGNLVQLRRYANGLHEGQPPQTSASDVVHTTRYDWQGRDVWERDSTGVVYTKLYDAADNLLSTRFTLNGNGGQSSVVVTQAGYDRVGRQVTTRTQRELYLNGVPLSQSVTDTSSQVRYNAFGEIIGKDTDLDPRLADSEFKARYEYDNAGNLLRSNEGGVWRQYSYDGAGRQTASWYSLRTGSGPNGAVIDVKTENRYDRLGRVTEQTLPGDEPSATGPKILQRYDRWGNVVQATDANGNVTDYRFNDFNQVVLETKATVKVVHADGTEGDERPVNAWYYDAIGRLVGQRDANGSVRNNTYDAIGQVAVSQDGTGAVSRSAYDVFGQLVLSQNAIGYITFRDYDRAGRVTAHGDFGYGGSGRVSYYREQYALNERGDRLSVTNAAGKVTTYDYDSRSKVLRSRSAAGVVMSYGYDLQGNKIRETNALSDPSLVGKSDPRRTRVDKENETVFLDEQTWDYDFFGRLIDHNDLGGVDYDYIYDPETGQLVAQRVSAAAPSEPNPGAGQAPEAPQPIVPDTAEAYKVWDQTLPPGTFVDPQNEAVRFVGAYRIGPFGREPLPTWLAFDASTGRFLGVPPGTENFDIEVVAVDASGHEGSTWFHTSFTAPETNVKPPVQNNLISNQVVENGSWSFDASSVFTPAPTVEGALTYTAMLPGNLASGATLSFDPATQTFSGSFPTLATAQVYTVVLVATDSEGASISQSFTVTVPGSAAQGASAGANAMLADTGLENPWIPGVPMPVYATGNRQMTYYANGRLKELREDTNTGQNWTKYTYDANGNRTSEETYTYDADGKPLHIRTTTTYDAHNRIVRVTQDDIGETWRNGDPPPNAGFEDGDVGWNREPGWEIKSESQGGDAYGGSWSAEYNGSGAPRSIISNVKARVQPGQVVSASVMVQQGASDAGDAAARVFILWLDANGNPLPGGEGRTFVGGNIVSSGSGGQWHPSSVTATVPPGAVYMSIAASARKSTNKPLWVDNFSWSYQPVDGSGGEENPVKRRLMDVRYSYDAVGNRRLVEAGTAYNPAGNPPVNAGFESGDDTGWDLEPGWTVAEEGNGGDANTGSWSGRFDLTGGGTIISKTRAPVSAGQIVNASVMVQQGASSEGQAGAKVMIIWFDQAGNRIGDVSGNMVDSGSGGRWHPSKLLATVPHGAATMAIAAYAYRSGGGDPLWVDDFAWSYKSADDDNLVMSERYWFDYDAENRVTVANGAMKDGQIVVADDDVSYALSYDAAGRATQRRFMKDGTLMEQVTDYDLRDQRTTVWEAGAFGGAAPTVQAETFSYDEVGRQTKHRNYDGSGMKTLQSTRYDDDGRVVWQANFGRSADGTGYGEFEEGEGLSLLSKVDYTQTGGYDDAGRLQGYVYGNFRHEAGGPTSGPGSFTHTYSYSYEGRDSYLERGVYGYSNNSNFKASNTSSSYDAWGRRIAIAEQTPNQDVDDRVRYFAYDGEGNILRRREGRLVNGVFHQGTEEIGQTQIYAYVSGQQVASGKYNGELDIIGRLTAYDASETGSFRVTVLAGDTLRSIAQRVYGNANLWYLLAEANAVSDDGLVEGTTIVVPNATVSANDSSTFKPFNPNDAIGNTSPTLPYIQPPPKKHCGGLAVVLMVVVAVVVTVFTAGAAAVAMSAAAQGIGFGAAAAGMGGVMAAGGAVLTGGAIAAGVGGTVALAGSTAFATMAAATVGGFAGSIASQAVGKAVGAVDHFSLRSAVGSGLTAGFTAGIGSQLGSMGELIKNSQWGSVAGSAALTGAGGYVANRIAGVDTSFSWRGIAASAVSAVIGGKINQKLDTVLDGPGISNGIINDTVGGLVGGVVSLHTRRTFGFNDPVNYGSIAVDAFGNALGNAAVREIDLSIVRHHVRKLLENMPLDTRVAALGRMGTGPRYSHEWDSYGDLANAGNISQTELPSTGDPAGAEYRYMREVEKIAALREAIDARYLDEGYDYKNRKANHNDFVDHLDSILVAYAGIALGGEDELLDAARQAASVGDGDNGLLIASKLSPKDVRGLNPAQFRQAVADGLTSTLNYGLRFATETRNAAQFGSKQSELAFQFVNMTTADVADLGQTGLVGDLAVSSAQGRVTLPLAVVAGALQSVALGNDQKMALKLADVGLISGAEARTISAAVRNNQNEIPARIAAALTFNKLGGGRPVADGVELALESGEAQAARRGRILASSSAAGGARRSVAMTLSPDVTSATRALRRDKLVKLLENFEPRRYQFGNNQFLLDRRGMKHLMDRHHPDYWNGTVKGTQTFYDRNMSIDQVADIVSQTLTQNRVYLSGLKNSTIIKQIDGFIDGVQYKLGLNNGRVGQLYKVEQPND</sequence>
<reference evidence="5 6" key="1">
    <citation type="journal article" date="2017" name="DNA Res.">
        <title>Complete genome sequence and expression profile of the commercial lytic enzyme producer Lysobacter enzymogenes M497-1.</title>
        <authorList>
            <person name="Takami H."/>
            <person name="Toyoda A."/>
            <person name="Uchiyama I."/>
            <person name="Itoh T."/>
            <person name="Takaki Y."/>
            <person name="Arai W."/>
            <person name="Nishi S."/>
            <person name="Kawai M."/>
            <person name="Shinya K."/>
            <person name="Ikeda H."/>
        </authorList>
    </citation>
    <scope>NUCLEOTIDE SEQUENCE [LARGE SCALE GENOMIC DNA]</scope>
    <source>
        <strain evidence="5 6">M497-1</strain>
    </source>
</reference>
<dbReference type="NCBIfam" id="TIGR01643">
    <property type="entry name" value="YD_repeat_2x"/>
    <property type="match status" value="9"/>
</dbReference>
<dbReference type="InterPro" id="IPR006644">
    <property type="entry name" value="Cadg"/>
</dbReference>
<proteinExistence type="predicted"/>
<dbReference type="InterPro" id="IPR013783">
    <property type="entry name" value="Ig-like_fold"/>
</dbReference>
<feature type="transmembrane region" description="Helical" evidence="3">
    <location>
        <begin position="4054"/>
        <end position="4077"/>
    </location>
</feature>
<feature type="region of interest" description="Disordered" evidence="2">
    <location>
        <begin position="877"/>
        <end position="898"/>
    </location>
</feature>
<dbReference type="Proteomes" id="UP000218824">
    <property type="component" value="Chromosome"/>
</dbReference>
<evidence type="ECO:0000259" key="4">
    <source>
        <dbReference type="PROSITE" id="PS51782"/>
    </source>
</evidence>
<feature type="transmembrane region" description="Helical" evidence="3">
    <location>
        <begin position="4083"/>
        <end position="4103"/>
    </location>
</feature>
<feature type="compositionally biased region" description="Polar residues" evidence="2">
    <location>
        <begin position="687"/>
        <end position="696"/>
    </location>
</feature>